<accession>A0ABQ4PJ70</accession>
<evidence type="ECO:0000313" key="6">
    <source>
        <dbReference type="Proteomes" id="UP000887104"/>
    </source>
</evidence>
<dbReference type="InterPro" id="IPR001876">
    <property type="entry name" value="Znf_RanBP2"/>
</dbReference>
<keyword evidence="6" id="KW-1185">Reference proteome</keyword>
<evidence type="ECO:0000256" key="1">
    <source>
        <dbReference type="ARBA" id="ARBA00022723"/>
    </source>
</evidence>
<gene>
    <name evidence="5" type="ORF">TUM4438_27520</name>
</gene>
<reference evidence="5" key="1">
    <citation type="submission" date="2021-05" db="EMBL/GenBank/DDBJ databases">
        <title>Molecular characterization for Shewanella algae harboring chromosomal blaOXA-55-like strains isolated from clinical and environment sample.</title>
        <authorList>
            <person name="Ohama Y."/>
            <person name="Aoki K."/>
            <person name="Harada S."/>
            <person name="Moriya K."/>
            <person name="Ishii Y."/>
            <person name="Tateda K."/>
        </authorList>
    </citation>
    <scope>NUCLEOTIDE SEQUENCE</scope>
    <source>
        <strain evidence="5">JCM 11563</strain>
    </source>
</reference>
<dbReference type="PROSITE" id="PS01358">
    <property type="entry name" value="ZF_RANBP2_1"/>
    <property type="match status" value="1"/>
</dbReference>
<evidence type="ECO:0000256" key="3">
    <source>
        <dbReference type="ARBA" id="ARBA00022833"/>
    </source>
</evidence>
<dbReference type="InterPro" id="IPR018551">
    <property type="entry name" value="DUF2007"/>
</dbReference>
<evidence type="ECO:0000256" key="2">
    <source>
        <dbReference type="ARBA" id="ARBA00022771"/>
    </source>
</evidence>
<keyword evidence="2" id="KW-0863">Zinc-finger</keyword>
<dbReference type="Proteomes" id="UP000887104">
    <property type="component" value="Unassembled WGS sequence"/>
</dbReference>
<keyword evidence="1" id="KW-0479">Metal-binding</keyword>
<sequence>MPTLGEPVEQIAVGSQMEEQTRLVATGNLLEAHTWKGMLESCGVQVEIKGEALLGGVGELPTGLQNVELWVAESQYDLAKTQMASLNVQCPQWKCVSCHEVNESSFELCWNCSAERSEKYS</sequence>
<protein>
    <submittedName>
        <fullName evidence="5">Zinc-finger-like domain-containing protein</fullName>
    </submittedName>
</protein>
<dbReference type="EMBL" id="BPEY01000050">
    <property type="protein sequence ID" value="GIU47718.1"/>
    <property type="molecule type" value="Genomic_DNA"/>
</dbReference>
<feature type="domain" description="RanBP2-type" evidence="4">
    <location>
        <begin position="93"/>
        <end position="112"/>
    </location>
</feature>
<evidence type="ECO:0000313" key="5">
    <source>
        <dbReference type="EMBL" id="GIU47718.1"/>
    </source>
</evidence>
<dbReference type="Pfam" id="PF09413">
    <property type="entry name" value="DUF2007"/>
    <property type="match status" value="1"/>
</dbReference>
<comment type="caution">
    <text evidence="5">The sequence shown here is derived from an EMBL/GenBank/DDBJ whole genome shotgun (WGS) entry which is preliminary data.</text>
</comment>
<name>A0ABQ4PJ70_9GAMM</name>
<proteinExistence type="predicted"/>
<evidence type="ECO:0000259" key="4">
    <source>
        <dbReference type="PROSITE" id="PS01358"/>
    </source>
</evidence>
<organism evidence="5 6">
    <name type="scientific">Shewanella sairae</name>
    <dbReference type="NCBI Taxonomy" id="190310"/>
    <lineage>
        <taxon>Bacteria</taxon>
        <taxon>Pseudomonadati</taxon>
        <taxon>Pseudomonadota</taxon>
        <taxon>Gammaproteobacteria</taxon>
        <taxon>Alteromonadales</taxon>
        <taxon>Shewanellaceae</taxon>
        <taxon>Shewanella</taxon>
    </lineage>
</organism>
<keyword evidence="3" id="KW-0862">Zinc</keyword>